<dbReference type="EMBL" id="ACFG01000004">
    <property type="protein sequence ID" value="EEH64544.1"/>
    <property type="molecule type" value="Genomic_DNA"/>
</dbReference>
<feature type="transmembrane region" description="Helical" evidence="1">
    <location>
        <begin position="48"/>
        <end position="71"/>
    </location>
</feature>
<dbReference type="Pfam" id="PF01569">
    <property type="entry name" value="PAP2"/>
    <property type="match status" value="1"/>
</dbReference>
<dbReference type="eggNOG" id="COG0671">
    <property type="taxonomic scope" value="Bacteria"/>
</dbReference>
<protein>
    <submittedName>
        <fullName evidence="3">PAP2 family protein</fullName>
    </submittedName>
</protein>
<dbReference type="AlphaFoldDB" id="C0VYP1"/>
<dbReference type="SUPFAM" id="SSF48317">
    <property type="entry name" value="Acid phosphatase/Vanadium-dependent haloperoxidase"/>
    <property type="match status" value="1"/>
</dbReference>
<evidence type="ECO:0000313" key="3">
    <source>
        <dbReference type="EMBL" id="EEH64544.1"/>
    </source>
</evidence>
<organism evidence="3 4">
    <name type="scientific">Gleimia coleocanis DSM 15436</name>
    <dbReference type="NCBI Taxonomy" id="525245"/>
    <lineage>
        <taxon>Bacteria</taxon>
        <taxon>Bacillati</taxon>
        <taxon>Actinomycetota</taxon>
        <taxon>Actinomycetes</taxon>
        <taxon>Actinomycetales</taxon>
        <taxon>Actinomycetaceae</taxon>
        <taxon>Gleimia</taxon>
    </lineage>
</organism>
<gene>
    <name evidence="3" type="ORF">HMPREF0044_0281</name>
</gene>
<keyword evidence="1" id="KW-0812">Transmembrane</keyword>
<feature type="domain" description="Phosphatidic acid phosphatase type 2/haloperoxidase" evidence="2">
    <location>
        <begin position="124"/>
        <end position="230"/>
    </location>
</feature>
<dbReference type="InterPro" id="IPR000326">
    <property type="entry name" value="PAP2/HPO"/>
</dbReference>
<reference evidence="3 4" key="1">
    <citation type="submission" date="2009-01" db="EMBL/GenBank/DDBJ databases">
        <authorList>
            <person name="Qin X."/>
            <person name="Bachman B."/>
            <person name="Battles P."/>
            <person name="Bell A."/>
            <person name="Bess C."/>
            <person name="Bickham C."/>
            <person name="Chaboub L."/>
            <person name="Chen D."/>
            <person name="Coyle M."/>
            <person name="Deiros D.R."/>
            <person name="Dinh H."/>
            <person name="Forbes L."/>
            <person name="Fowler G."/>
            <person name="Francisco L."/>
            <person name="Fu Q."/>
            <person name="Gubbala S."/>
            <person name="Hale W."/>
            <person name="Han Y."/>
            <person name="Hemphill L."/>
            <person name="Highlander S.K."/>
            <person name="Hirani K."/>
            <person name="Hogues M."/>
            <person name="Jackson L."/>
            <person name="Jakkamsetti A."/>
            <person name="Javaid M."/>
            <person name="Jiang H."/>
            <person name="Korchina V."/>
            <person name="Kovar C."/>
            <person name="Lara F."/>
            <person name="Lee S."/>
            <person name="Mata R."/>
            <person name="Mathew T."/>
            <person name="Moen C."/>
            <person name="Morales K."/>
            <person name="Munidasa M."/>
            <person name="Nazareth L."/>
            <person name="Ngo R."/>
            <person name="Nguyen L."/>
            <person name="Okwuonu G."/>
            <person name="Ongeri F."/>
            <person name="Patil S."/>
            <person name="Petrosino J."/>
            <person name="Pham C."/>
            <person name="Pham P."/>
            <person name="Pu L.-L."/>
            <person name="Puazo M."/>
            <person name="Raj R."/>
            <person name="Reid J."/>
            <person name="Rouhana J."/>
            <person name="Saada N."/>
            <person name="Shang Y."/>
            <person name="Simmons D."/>
            <person name="Thornton R."/>
            <person name="Warren J."/>
            <person name="Weissenberger G."/>
            <person name="Zhang J."/>
            <person name="Zhang L."/>
            <person name="Zhou C."/>
            <person name="Zhu D."/>
            <person name="Muzny D."/>
            <person name="Worley K."/>
            <person name="Gibbs R."/>
        </authorList>
    </citation>
    <scope>NUCLEOTIDE SEQUENCE [LARGE SCALE GENOMIC DNA]</scope>
    <source>
        <strain evidence="3 4">DSM 15436</strain>
    </source>
</reference>
<dbReference type="InterPro" id="IPR036938">
    <property type="entry name" value="PAP2/HPO_sf"/>
</dbReference>
<evidence type="ECO:0000256" key="1">
    <source>
        <dbReference type="SAM" id="Phobius"/>
    </source>
</evidence>
<dbReference type="Proteomes" id="UP000010301">
    <property type="component" value="Unassembled WGS sequence"/>
</dbReference>
<accession>C0VYP1</accession>
<comment type="caution">
    <text evidence="3">The sequence shown here is derived from an EMBL/GenBank/DDBJ whole genome shotgun (WGS) entry which is preliminary data.</text>
</comment>
<feature type="transmembrane region" description="Helical" evidence="1">
    <location>
        <begin position="91"/>
        <end position="117"/>
    </location>
</feature>
<keyword evidence="1" id="KW-0472">Membrane</keyword>
<feature type="transmembrane region" description="Helical" evidence="1">
    <location>
        <begin position="244"/>
        <end position="265"/>
    </location>
</feature>
<feature type="transmembrane region" description="Helical" evidence="1">
    <location>
        <begin position="303"/>
        <end position="327"/>
    </location>
</feature>
<feature type="transmembrane region" description="Helical" evidence="1">
    <location>
        <begin position="124"/>
        <end position="142"/>
    </location>
</feature>
<keyword evidence="4" id="KW-1185">Reference proteome</keyword>
<feature type="transmembrane region" description="Helical" evidence="1">
    <location>
        <begin position="189"/>
        <end position="209"/>
    </location>
</feature>
<dbReference type="SMART" id="SM00014">
    <property type="entry name" value="acidPPc"/>
    <property type="match status" value="1"/>
</dbReference>
<evidence type="ECO:0000259" key="2">
    <source>
        <dbReference type="SMART" id="SM00014"/>
    </source>
</evidence>
<proteinExistence type="predicted"/>
<name>C0VYP1_9ACTO</name>
<evidence type="ECO:0000313" key="4">
    <source>
        <dbReference type="Proteomes" id="UP000010301"/>
    </source>
</evidence>
<dbReference type="STRING" id="525245.HMPREF0044_0281"/>
<sequence>MIWVRKERVSLPESAIQRQREQVVKNQGLKEKSGLQLGPADWRRPVRVGAFGVFLLLFIISTFFSLFTATGQALDQLVLDMAMLSFPGARFFAWPVARSISLWGIAAVTLVAALWAVAKRRWELGLRIAIFVLGANLTTQVLKNWLLGRPYLGVGFELPNSLPSGHTTVAMCAVLAIVVVAPQRVRVPVAIAGALLAASVAVSVVLLGWHRPSDVVSAILVVLLWALVLVPHERPQGFSQGLNLRLLFLNLGLLSAFLLGCAAFSSRLQSVITQMISSPRAPGKVTAAGTPLEVFTMFPGVTFWFAVFSLAAIVSLVGFVVHFVVLLESGRTNK</sequence>
<feature type="transmembrane region" description="Helical" evidence="1">
    <location>
        <begin position="162"/>
        <end position="182"/>
    </location>
</feature>
<feature type="transmembrane region" description="Helical" evidence="1">
    <location>
        <begin position="215"/>
        <end position="232"/>
    </location>
</feature>
<dbReference type="HOGENOM" id="CLU_061746_1_0_11"/>
<keyword evidence="1" id="KW-1133">Transmembrane helix</keyword>
<dbReference type="Gene3D" id="1.20.144.10">
    <property type="entry name" value="Phosphatidic acid phosphatase type 2/haloperoxidase"/>
    <property type="match status" value="1"/>
</dbReference>